<accession>A0AAN9FAV4</accession>
<dbReference type="Proteomes" id="UP001372338">
    <property type="component" value="Unassembled WGS sequence"/>
</dbReference>
<proteinExistence type="predicted"/>
<evidence type="ECO:0000313" key="2">
    <source>
        <dbReference type="EMBL" id="KAK7273077.1"/>
    </source>
</evidence>
<evidence type="ECO:0000313" key="3">
    <source>
        <dbReference type="Proteomes" id="UP001372338"/>
    </source>
</evidence>
<comment type="caution">
    <text evidence="2">The sequence shown here is derived from an EMBL/GenBank/DDBJ whole genome shotgun (WGS) entry which is preliminary data.</text>
</comment>
<reference evidence="2 3" key="1">
    <citation type="submission" date="2024-01" db="EMBL/GenBank/DDBJ databases">
        <title>The genomes of 5 underutilized Papilionoideae crops provide insights into root nodulation and disease resistanc.</title>
        <authorList>
            <person name="Yuan L."/>
        </authorList>
    </citation>
    <scope>NUCLEOTIDE SEQUENCE [LARGE SCALE GENOMIC DNA]</scope>
    <source>
        <strain evidence="2">ZHUSHIDOU_FW_LH</strain>
        <tissue evidence="2">Leaf</tissue>
    </source>
</reference>
<feature type="compositionally biased region" description="Basic and acidic residues" evidence="1">
    <location>
        <begin position="10"/>
        <end position="21"/>
    </location>
</feature>
<feature type="region of interest" description="Disordered" evidence="1">
    <location>
        <begin position="1"/>
        <end position="102"/>
    </location>
</feature>
<evidence type="ECO:0000256" key="1">
    <source>
        <dbReference type="SAM" id="MobiDB-lite"/>
    </source>
</evidence>
<organism evidence="2 3">
    <name type="scientific">Crotalaria pallida</name>
    <name type="common">Smooth rattlebox</name>
    <name type="synonym">Crotalaria striata</name>
    <dbReference type="NCBI Taxonomy" id="3830"/>
    <lineage>
        <taxon>Eukaryota</taxon>
        <taxon>Viridiplantae</taxon>
        <taxon>Streptophyta</taxon>
        <taxon>Embryophyta</taxon>
        <taxon>Tracheophyta</taxon>
        <taxon>Spermatophyta</taxon>
        <taxon>Magnoliopsida</taxon>
        <taxon>eudicotyledons</taxon>
        <taxon>Gunneridae</taxon>
        <taxon>Pentapetalae</taxon>
        <taxon>rosids</taxon>
        <taxon>fabids</taxon>
        <taxon>Fabales</taxon>
        <taxon>Fabaceae</taxon>
        <taxon>Papilionoideae</taxon>
        <taxon>50 kb inversion clade</taxon>
        <taxon>genistoids sensu lato</taxon>
        <taxon>core genistoids</taxon>
        <taxon>Crotalarieae</taxon>
        <taxon>Crotalaria</taxon>
    </lineage>
</organism>
<dbReference type="AlphaFoldDB" id="A0AAN9FAV4"/>
<feature type="compositionally biased region" description="Polar residues" evidence="1">
    <location>
        <begin position="58"/>
        <end position="67"/>
    </location>
</feature>
<name>A0AAN9FAV4_CROPI</name>
<protein>
    <submittedName>
        <fullName evidence="2">Uncharacterized protein</fullName>
    </submittedName>
</protein>
<dbReference type="EMBL" id="JAYWIO010000003">
    <property type="protein sequence ID" value="KAK7273077.1"/>
    <property type="molecule type" value="Genomic_DNA"/>
</dbReference>
<gene>
    <name evidence="2" type="ORF">RIF29_14123</name>
</gene>
<keyword evidence="3" id="KW-1185">Reference proteome</keyword>
<feature type="compositionally biased region" description="Polar residues" evidence="1">
    <location>
        <begin position="32"/>
        <end position="49"/>
    </location>
</feature>
<sequence length="102" mass="11124">MNEPIEIADDSQKAEASKENPVDIDDLPDNVPETQALVQQNSEPSSSLIANKDVGTIPNLSLNSGDVNQDEEGQWTPAKTRTRNQKRIDAMKGDNPSMQPHG</sequence>